<reference evidence="1 2" key="1">
    <citation type="submission" date="2020-08" db="EMBL/GenBank/DDBJ databases">
        <authorList>
            <person name="Criscuolo A."/>
        </authorList>
    </citation>
    <scope>NUCLEOTIDE SEQUENCE [LARGE SCALE GENOMIC DNA]</scope>
    <source>
        <strain evidence="1">CIP111764</strain>
    </source>
</reference>
<dbReference type="InterPro" id="IPR021898">
    <property type="entry name" value="DUF3509"/>
</dbReference>
<proteinExistence type="predicted"/>
<dbReference type="RefSeq" id="WP_187671442.1">
    <property type="nucleotide sequence ID" value="NZ_CAJFCI010000045.1"/>
</dbReference>
<organism evidence="1 2">
    <name type="scientific">Zestomonas carbonaria</name>
    <dbReference type="NCBI Taxonomy" id="2762745"/>
    <lineage>
        <taxon>Bacteria</taxon>
        <taxon>Pseudomonadati</taxon>
        <taxon>Pseudomonadota</taxon>
        <taxon>Gammaproteobacteria</taxon>
        <taxon>Pseudomonadales</taxon>
        <taxon>Pseudomonadaceae</taxon>
        <taxon>Zestomonas</taxon>
    </lineage>
</organism>
<comment type="caution">
    <text evidence="1">The sequence shown here is derived from an EMBL/GenBank/DDBJ whole genome shotgun (WGS) entry which is preliminary data.</text>
</comment>
<keyword evidence="2" id="KW-1185">Reference proteome</keyword>
<evidence type="ECO:0000313" key="2">
    <source>
        <dbReference type="Proteomes" id="UP000583387"/>
    </source>
</evidence>
<evidence type="ECO:0008006" key="3">
    <source>
        <dbReference type="Google" id="ProtNLM"/>
    </source>
</evidence>
<dbReference type="AlphaFoldDB" id="A0A7U7ENA6"/>
<evidence type="ECO:0000313" key="1">
    <source>
        <dbReference type="EMBL" id="CAD5108122.1"/>
    </source>
</evidence>
<dbReference type="Pfam" id="PF12021">
    <property type="entry name" value="DUF3509"/>
    <property type="match status" value="1"/>
</dbReference>
<name>A0A7U7ENA6_9GAMM</name>
<sequence>MVNPFKFVSDSFKDQFQVRFTIGSPDGSTTLSLLDEQGTVAQRLLSVEQLSDPAKLEQTIQSIRFGLAIDRGQGLSCLDEMSRPAANEEALAERWDGPVR</sequence>
<dbReference type="EMBL" id="CAJFCI010000045">
    <property type="protein sequence ID" value="CAD5108122.1"/>
    <property type="molecule type" value="Genomic_DNA"/>
</dbReference>
<dbReference type="Proteomes" id="UP000583387">
    <property type="component" value="Unassembled WGS sequence"/>
</dbReference>
<gene>
    <name evidence="1" type="ORF">PSEWESI4_02406</name>
</gene>
<protein>
    <recommendedName>
        <fullName evidence="3">DUF3509 domain-containing protein</fullName>
    </recommendedName>
</protein>
<accession>A0A7U7ENA6</accession>